<protein>
    <submittedName>
        <fullName evidence="1">16517_t:CDS:1</fullName>
    </submittedName>
</protein>
<organism evidence="1 2">
    <name type="scientific">Dentiscutata heterogama</name>
    <dbReference type="NCBI Taxonomy" id="1316150"/>
    <lineage>
        <taxon>Eukaryota</taxon>
        <taxon>Fungi</taxon>
        <taxon>Fungi incertae sedis</taxon>
        <taxon>Mucoromycota</taxon>
        <taxon>Glomeromycotina</taxon>
        <taxon>Glomeromycetes</taxon>
        <taxon>Diversisporales</taxon>
        <taxon>Gigasporaceae</taxon>
        <taxon>Dentiscutata</taxon>
    </lineage>
</organism>
<comment type="caution">
    <text evidence="1">The sequence shown here is derived from an EMBL/GenBank/DDBJ whole genome shotgun (WGS) entry which is preliminary data.</text>
</comment>
<evidence type="ECO:0000313" key="1">
    <source>
        <dbReference type="EMBL" id="CAG8657194.1"/>
    </source>
</evidence>
<name>A0ACA9NNQ2_9GLOM</name>
<dbReference type="EMBL" id="CAJVPU010017052">
    <property type="protein sequence ID" value="CAG8657194.1"/>
    <property type="molecule type" value="Genomic_DNA"/>
</dbReference>
<dbReference type="Proteomes" id="UP000789702">
    <property type="component" value="Unassembled WGS sequence"/>
</dbReference>
<reference evidence="1" key="1">
    <citation type="submission" date="2021-06" db="EMBL/GenBank/DDBJ databases">
        <authorList>
            <person name="Kallberg Y."/>
            <person name="Tangrot J."/>
            <person name="Rosling A."/>
        </authorList>
    </citation>
    <scope>NUCLEOTIDE SEQUENCE</scope>
    <source>
        <strain evidence="1">IL203A</strain>
    </source>
</reference>
<accession>A0ACA9NNQ2</accession>
<gene>
    <name evidence="1" type="ORF">DHETER_LOCUS9581</name>
</gene>
<feature type="non-terminal residue" evidence="1">
    <location>
        <position position="1"/>
    </location>
</feature>
<evidence type="ECO:0000313" key="2">
    <source>
        <dbReference type="Proteomes" id="UP000789702"/>
    </source>
</evidence>
<sequence>QEKLMILQKDTTPIIAWWQMTFLQNYNGLSLFGLENSKVQQMLNKKNIAVKYNILHLNNFDIIEELFEKHLYNQISTTKINWY</sequence>
<proteinExistence type="predicted"/>
<keyword evidence="2" id="KW-1185">Reference proteome</keyword>